<evidence type="ECO:0000313" key="1">
    <source>
        <dbReference type="EMBL" id="KAF6032873.1"/>
    </source>
</evidence>
<accession>A0A7J7K3U7</accession>
<protein>
    <submittedName>
        <fullName evidence="1">Uncharacterized protein</fullName>
    </submittedName>
</protein>
<keyword evidence="2" id="KW-1185">Reference proteome</keyword>
<evidence type="ECO:0000313" key="2">
    <source>
        <dbReference type="Proteomes" id="UP000593567"/>
    </source>
</evidence>
<dbReference type="PANTHER" id="PTHR12517">
    <property type="entry name" value="VACUOLAR PROTEIN SORTING-ASSOCIATED PROTEIN 13B"/>
    <property type="match status" value="1"/>
</dbReference>
<name>A0A7J7K3U7_BUGNE</name>
<proteinExistence type="predicted"/>
<dbReference type="AlphaFoldDB" id="A0A7J7K3U7"/>
<comment type="caution">
    <text evidence="1">The sequence shown here is derived from an EMBL/GenBank/DDBJ whole genome shotgun (WGS) entry which is preliminary data.</text>
</comment>
<sequence length="77" mass="8604">MSLWSGAVTLHQLDLRLDAIEESINLPVKLSNGHIRELKIQVTSVYFNQSVPVMFNKLIGYLGLNLVLSPCLLKLTP</sequence>
<dbReference type="Proteomes" id="UP000593567">
    <property type="component" value="Unassembled WGS sequence"/>
</dbReference>
<reference evidence="1" key="1">
    <citation type="submission" date="2020-06" db="EMBL/GenBank/DDBJ databases">
        <title>Draft genome of Bugula neritina, a colonial animal packing powerful symbionts and potential medicines.</title>
        <authorList>
            <person name="Rayko M."/>
        </authorList>
    </citation>
    <scope>NUCLEOTIDE SEQUENCE [LARGE SCALE GENOMIC DNA]</scope>
    <source>
        <strain evidence="1">Kwan_BN1</strain>
    </source>
</reference>
<dbReference type="InterPro" id="IPR039782">
    <property type="entry name" value="VPS13B"/>
</dbReference>
<gene>
    <name evidence="1" type="ORF">EB796_008803</name>
</gene>
<dbReference type="EMBL" id="VXIV02001470">
    <property type="protein sequence ID" value="KAF6032873.1"/>
    <property type="molecule type" value="Genomic_DNA"/>
</dbReference>
<dbReference type="OrthoDB" id="445152at2759"/>
<dbReference type="PANTHER" id="PTHR12517:SF0">
    <property type="entry name" value="INTERMEMBRANE LIPID TRANSFER PROTEIN VPS13B"/>
    <property type="match status" value="1"/>
</dbReference>
<organism evidence="1 2">
    <name type="scientific">Bugula neritina</name>
    <name type="common">Brown bryozoan</name>
    <name type="synonym">Sertularia neritina</name>
    <dbReference type="NCBI Taxonomy" id="10212"/>
    <lineage>
        <taxon>Eukaryota</taxon>
        <taxon>Metazoa</taxon>
        <taxon>Spiralia</taxon>
        <taxon>Lophotrochozoa</taxon>
        <taxon>Bryozoa</taxon>
        <taxon>Gymnolaemata</taxon>
        <taxon>Cheilostomatida</taxon>
        <taxon>Flustrina</taxon>
        <taxon>Buguloidea</taxon>
        <taxon>Bugulidae</taxon>
        <taxon>Bugula</taxon>
    </lineage>
</organism>